<accession>A0A915PGY8</accession>
<organism evidence="2 3">
    <name type="scientific">Meloidogyne floridensis</name>
    <dbReference type="NCBI Taxonomy" id="298350"/>
    <lineage>
        <taxon>Eukaryota</taxon>
        <taxon>Metazoa</taxon>
        <taxon>Ecdysozoa</taxon>
        <taxon>Nematoda</taxon>
        <taxon>Chromadorea</taxon>
        <taxon>Rhabditida</taxon>
        <taxon>Tylenchina</taxon>
        <taxon>Tylenchomorpha</taxon>
        <taxon>Tylenchoidea</taxon>
        <taxon>Meloidogynidae</taxon>
        <taxon>Meloidogyninae</taxon>
        <taxon>Meloidogyne</taxon>
    </lineage>
</organism>
<evidence type="ECO:0000313" key="3">
    <source>
        <dbReference type="WBParaSite" id="scf7180000425125.g14398"/>
    </source>
</evidence>
<feature type="compositionally biased region" description="Polar residues" evidence="1">
    <location>
        <begin position="206"/>
        <end position="218"/>
    </location>
</feature>
<keyword evidence="2" id="KW-1185">Reference proteome</keyword>
<dbReference type="WBParaSite" id="scf7180000425125.g14398">
    <property type="protein sequence ID" value="scf7180000425125.g14398"/>
    <property type="gene ID" value="scf7180000425125.g14398"/>
</dbReference>
<evidence type="ECO:0000313" key="2">
    <source>
        <dbReference type="Proteomes" id="UP000887560"/>
    </source>
</evidence>
<proteinExistence type="predicted"/>
<feature type="compositionally biased region" description="Basic and acidic residues" evidence="1">
    <location>
        <begin position="87"/>
        <end position="100"/>
    </location>
</feature>
<feature type="compositionally biased region" description="Basic residues" evidence="1">
    <location>
        <begin position="224"/>
        <end position="242"/>
    </location>
</feature>
<protein>
    <submittedName>
        <fullName evidence="3">BZIP domain-containing protein</fullName>
    </submittedName>
</protein>
<dbReference type="AlphaFoldDB" id="A0A915PGY8"/>
<evidence type="ECO:0000256" key="1">
    <source>
        <dbReference type="SAM" id="MobiDB-lite"/>
    </source>
</evidence>
<reference evidence="3" key="1">
    <citation type="submission" date="2022-11" db="UniProtKB">
        <authorList>
            <consortium name="WormBaseParasite"/>
        </authorList>
    </citation>
    <scope>IDENTIFICATION</scope>
</reference>
<feature type="region of interest" description="Disordered" evidence="1">
    <location>
        <begin position="201"/>
        <end position="242"/>
    </location>
</feature>
<dbReference type="Proteomes" id="UP000887560">
    <property type="component" value="Unplaced"/>
</dbReference>
<name>A0A915PGY8_9BILA</name>
<feature type="region of interest" description="Disordered" evidence="1">
    <location>
        <begin position="61"/>
        <end position="141"/>
    </location>
</feature>
<sequence>MSPTETEQTFAGGKAVKVEPASDGLFFNLEFFDLLNSSVADPEPIYQLEVKMEVPEELNENLATPQLEKKKPKRLPQRKRMQLKKAKAMEANKIGEDKNCDATATSKLDVSAQPPKKKHMNSSENEQIGAGSGAVKVEPASDVVDVEPRRQVKMEVAEELNESLTNPKRLSKSVRIARKKQKAALALLGLIQANEGNKVGEDKACESTSGTKVNASTQTEEKRKEKRYKGKRISHTERKRRKLRRAQGLNFKQMVKKTLNAEIKQLTMINSTENEQMDVLVQEEETIVVQEEMNEEASQEG</sequence>
<feature type="compositionally biased region" description="Basic residues" evidence="1">
    <location>
        <begin position="70"/>
        <end position="86"/>
    </location>
</feature>